<dbReference type="Pfam" id="PF19584">
    <property type="entry name" value="MCAfunc"/>
    <property type="match status" value="1"/>
</dbReference>
<evidence type="ECO:0000313" key="2">
    <source>
        <dbReference type="EMBL" id="KAJ9683912.1"/>
    </source>
</evidence>
<organism evidence="2 3">
    <name type="scientific">Vitis rotundifolia</name>
    <name type="common">Muscadine grape</name>
    <dbReference type="NCBI Taxonomy" id="103349"/>
    <lineage>
        <taxon>Eukaryota</taxon>
        <taxon>Viridiplantae</taxon>
        <taxon>Streptophyta</taxon>
        <taxon>Embryophyta</taxon>
        <taxon>Tracheophyta</taxon>
        <taxon>Spermatophyta</taxon>
        <taxon>Magnoliopsida</taxon>
        <taxon>eudicotyledons</taxon>
        <taxon>Gunneridae</taxon>
        <taxon>Pentapetalae</taxon>
        <taxon>rosids</taxon>
        <taxon>Vitales</taxon>
        <taxon>Vitaceae</taxon>
        <taxon>Viteae</taxon>
        <taxon>Vitis</taxon>
    </lineage>
</organism>
<dbReference type="Proteomes" id="UP001168098">
    <property type="component" value="Unassembled WGS sequence"/>
</dbReference>
<evidence type="ECO:0000313" key="3">
    <source>
        <dbReference type="Proteomes" id="UP001168098"/>
    </source>
</evidence>
<proteinExistence type="predicted"/>
<dbReference type="PANTHER" id="PTHR46604">
    <property type="entry name" value="PROTEIN MID1-COMPLEMENTING ACTIVITY 1"/>
    <property type="match status" value="1"/>
</dbReference>
<dbReference type="InterPro" id="IPR045766">
    <property type="entry name" value="MCAfunc"/>
</dbReference>
<dbReference type="InterPro" id="IPR036537">
    <property type="entry name" value="Adaptor_Cbl_N_dom_sf"/>
</dbReference>
<dbReference type="InterPro" id="IPR006461">
    <property type="entry name" value="PLAC_motif_containing"/>
</dbReference>
<dbReference type="Gene3D" id="1.20.930.20">
    <property type="entry name" value="Adaptor protein Cbl, N-terminal domain"/>
    <property type="match status" value="1"/>
</dbReference>
<feature type="domain" description="MCAfunc" evidence="1">
    <location>
        <begin position="136"/>
        <end position="277"/>
    </location>
</feature>
<dbReference type="NCBIfam" id="TIGR01571">
    <property type="entry name" value="A_thal_Cys_rich"/>
    <property type="match status" value="1"/>
</dbReference>
<dbReference type="GO" id="GO:0007166">
    <property type="term" value="P:cell surface receptor signaling pathway"/>
    <property type="evidence" value="ECO:0007669"/>
    <property type="project" value="InterPro"/>
</dbReference>
<dbReference type="EMBL" id="JARBHA010000013">
    <property type="protein sequence ID" value="KAJ9683912.1"/>
    <property type="molecule type" value="Genomic_DNA"/>
</dbReference>
<accession>A0AA38Z7Z3</accession>
<dbReference type="PANTHER" id="PTHR46604:SF2">
    <property type="entry name" value="MCAFUNC DOMAIN-CONTAINING PROTEIN"/>
    <property type="match status" value="1"/>
</dbReference>
<dbReference type="Pfam" id="PF04749">
    <property type="entry name" value="PLAC8"/>
    <property type="match status" value="1"/>
</dbReference>
<comment type="caution">
    <text evidence="2">The sequence shown here is derived from an EMBL/GenBank/DDBJ whole genome shotgun (WGS) entry which is preliminary data.</text>
</comment>
<dbReference type="CDD" id="cd21037">
    <property type="entry name" value="MLKL_NTD"/>
    <property type="match status" value="1"/>
</dbReference>
<sequence>MVPNSWDEYFHSDSPFSFNREEEYANGLWIRENLELKADGHPCQRLKIMQQFKMLHRKGREQSHIYRAQCPIFSDLPKQSQKGRGKSQQKQQKQKIASFIKAHYSLTVSLLGFQIPRRRSEMEDVAQAAGVDALSVIGMISAAARNANTHRRNCEKISNHARMIGNLLEKLNATELRSFPATGEPLDLLEEALRKALFLVESCRDSSYFYLLAMGWSIVYQFRRVQDEIDRYLKLVPLISMVHDHRIQEGLQAIEADHGEYTLDGEDMMAQNVILKRDRTKKDADVLEKSLSRRYPDLRFHEALQEEKEKLQIELHRSQVDNDPKQCFVIEHLIEVTENVVNVPGEKLVDAHAYIGSGYEANAKSCHGGHGSQPEDQDESEWQADLFGCCREPCLSLKTCFYPCGTFSFMANVVSKGKISRERACNELMAYSLFCGCCCYTCCVRRNLRKHFNIEGGSCDDFLTHLMCCCCAMVQERRELELRNFDGCQGRKMIPPPFQYMKP</sequence>
<reference evidence="2 3" key="1">
    <citation type="journal article" date="2023" name="BMC Biotechnol.">
        <title>Vitis rotundifolia cv Carlos genome sequencing.</title>
        <authorList>
            <person name="Huff M."/>
            <person name="Hulse-Kemp A."/>
            <person name="Scheffler B."/>
            <person name="Youngblood R."/>
            <person name="Simpson S."/>
            <person name="Babiker E."/>
            <person name="Staton M."/>
        </authorList>
    </citation>
    <scope>NUCLEOTIDE SEQUENCE [LARGE SCALE GENOMIC DNA]</scope>
    <source>
        <tissue evidence="2">Leaf</tissue>
    </source>
</reference>
<gene>
    <name evidence="2" type="ORF">PVL29_016423</name>
</gene>
<keyword evidence="3" id="KW-1185">Reference proteome</keyword>
<protein>
    <recommendedName>
        <fullName evidence="1">MCAfunc domain-containing protein</fullName>
    </recommendedName>
</protein>
<name>A0AA38Z7Z3_VITRO</name>
<dbReference type="AlphaFoldDB" id="A0AA38Z7Z3"/>
<evidence type="ECO:0000259" key="1">
    <source>
        <dbReference type="Pfam" id="PF19584"/>
    </source>
</evidence>
<dbReference type="InterPro" id="IPR059179">
    <property type="entry name" value="MLKL-like_MCAfunc"/>
</dbReference>